<evidence type="ECO:0000259" key="1">
    <source>
        <dbReference type="Pfam" id="PF18754"/>
    </source>
</evidence>
<reference evidence="2" key="1">
    <citation type="submission" date="2013-08" db="EMBL/GenBank/DDBJ databases">
        <authorList>
            <person name="Mendez C."/>
            <person name="Richter M."/>
            <person name="Ferrer M."/>
            <person name="Sanchez J."/>
        </authorList>
    </citation>
    <scope>NUCLEOTIDE SEQUENCE</scope>
</reference>
<sequence>MTLPIPEKVILIRVAVDQTYGNWNGPCNPETGDFVYVPIPQNKPNMTGMEKLYDDVIASALVDFSGRNRVDVVLPQQLHCQRMHLDPDFDHLSYGDTAVRGKKLLSFNENDWVVFYSSLRSVHGEPGLVYALTGLLVVDSIRQVADIPEAEFDLNAHTRLLERSDTDIVVRGKSGVSGRFSRYMDIGEFRNRSYRVRLDILEEWGGLTVNDGWIQRSANPPLFLDPKKFAHWLQSRMPALKHSNHE</sequence>
<protein>
    <recommendedName>
        <fullName evidence="1">Nucleotide modification associated domain-containing protein</fullName>
    </recommendedName>
</protein>
<comment type="caution">
    <text evidence="2">The sequence shown here is derived from an EMBL/GenBank/DDBJ whole genome shotgun (WGS) entry which is preliminary data.</text>
</comment>
<name>T1DC68_9ZZZZ</name>
<organism evidence="2">
    <name type="scientific">mine drainage metagenome</name>
    <dbReference type="NCBI Taxonomy" id="410659"/>
    <lineage>
        <taxon>unclassified sequences</taxon>
        <taxon>metagenomes</taxon>
        <taxon>ecological metagenomes</taxon>
    </lineage>
</organism>
<accession>T1DC68</accession>
<proteinExistence type="predicted"/>
<dbReference type="InterPro" id="IPR041135">
    <property type="entry name" value="Nmad3"/>
</dbReference>
<gene>
    <name evidence="2" type="ORF">B1A_01954</name>
</gene>
<reference evidence="2" key="2">
    <citation type="journal article" date="2014" name="ISME J.">
        <title>Microbial stratification in low pH oxic and suboxic macroscopic growths along an acid mine drainage.</title>
        <authorList>
            <person name="Mendez-Garcia C."/>
            <person name="Mesa V."/>
            <person name="Sprenger R.R."/>
            <person name="Richter M."/>
            <person name="Diez M.S."/>
            <person name="Solano J."/>
            <person name="Bargiela R."/>
            <person name="Golyshina O.V."/>
            <person name="Manteca A."/>
            <person name="Ramos J.L."/>
            <person name="Gallego J.R."/>
            <person name="Llorente I."/>
            <person name="Martins Dos Santos V.A."/>
            <person name="Jensen O.N."/>
            <person name="Pelaez A.I."/>
            <person name="Sanchez J."/>
            <person name="Ferrer M."/>
        </authorList>
    </citation>
    <scope>NUCLEOTIDE SEQUENCE</scope>
</reference>
<feature type="domain" description="Nucleotide modification associated" evidence="1">
    <location>
        <begin position="8"/>
        <end position="182"/>
    </location>
</feature>
<evidence type="ECO:0000313" key="2">
    <source>
        <dbReference type="EMBL" id="EQD79029.1"/>
    </source>
</evidence>
<dbReference type="EMBL" id="AUZX01001464">
    <property type="protein sequence ID" value="EQD79029.1"/>
    <property type="molecule type" value="Genomic_DNA"/>
</dbReference>
<dbReference type="Pfam" id="PF18754">
    <property type="entry name" value="Nmad3"/>
    <property type="match status" value="1"/>
</dbReference>
<dbReference type="AlphaFoldDB" id="T1DC68"/>